<dbReference type="EMBL" id="FWDO01000002">
    <property type="protein sequence ID" value="SLM17361.1"/>
    <property type="molecule type" value="Genomic_DNA"/>
</dbReference>
<proteinExistence type="predicted"/>
<evidence type="ECO:0000313" key="2">
    <source>
        <dbReference type="EMBL" id="SLM17354.1"/>
    </source>
</evidence>
<organism evidence="1">
    <name type="scientific">uncultured spirochete</name>
    <dbReference type="NCBI Taxonomy" id="156406"/>
    <lineage>
        <taxon>Bacteria</taxon>
        <taxon>Pseudomonadati</taxon>
        <taxon>Spirochaetota</taxon>
        <taxon>Spirochaetia</taxon>
        <taxon>Spirochaetales</taxon>
        <taxon>environmental samples</taxon>
    </lineage>
</organism>
<gene>
    <name evidence="1" type="ORF">SPIRO4BDMA_10012</name>
    <name evidence="2" type="ORF">SPIRO4BDMA_20008</name>
    <name evidence="3" type="ORF">SPIRO4BDMA_20015</name>
</gene>
<sequence>MYQLFIKWLSRMSMTNITCA</sequence>
<protein>
    <submittedName>
        <fullName evidence="1">Uncharacterized protein</fullName>
    </submittedName>
</protein>
<dbReference type="EMBL" id="FWDO01000001">
    <property type="protein sequence ID" value="SLM17344.1"/>
    <property type="molecule type" value="Genomic_DNA"/>
</dbReference>
<evidence type="ECO:0000313" key="1">
    <source>
        <dbReference type="EMBL" id="SLM17344.1"/>
    </source>
</evidence>
<name>A0A3P3XM58_9SPIR</name>
<dbReference type="EMBL" id="FWDO01000002">
    <property type="protein sequence ID" value="SLM17354.1"/>
    <property type="molecule type" value="Genomic_DNA"/>
</dbReference>
<reference evidence="1" key="1">
    <citation type="submission" date="2017-02" db="EMBL/GenBank/DDBJ databases">
        <authorList>
            <person name="Regsiter A."/>
            <person name="William W."/>
        </authorList>
    </citation>
    <scope>NUCLEOTIDE SEQUENCE</scope>
    <source>
        <strain evidence="1">BdmA 4</strain>
    </source>
</reference>
<dbReference type="AlphaFoldDB" id="A0A3P3XM58"/>
<accession>A0A3P3XM58</accession>
<evidence type="ECO:0000313" key="3">
    <source>
        <dbReference type="EMBL" id="SLM17361.1"/>
    </source>
</evidence>